<gene>
    <name evidence="2" type="ORF">O3P69_007602</name>
</gene>
<evidence type="ECO:0000313" key="3">
    <source>
        <dbReference type="Proteomes" id="UP001487740"/>
    </source>
</evidence>
<keyword evidence="3" id="KW-1185">Reference proteome</keyword>
<feature type="compositionally biased region" description="Polar residues" evidence="1">
    <location>
        <begin position="30"/>
        <end position="46"/>
    </location>
</feature>
<dbReference type="AlphaFoldDB" id="A0AAW0V0J2"/>
<name>A0AAW0V0J2_SCYPA</name>
<evidence type="ECO:0000256" key="1">
    <source>
        <dbReference type="SAM" id="MobiDB-lite"/>
    </source>
</evidence>
<protein>
    <submittedName>
        <fullName evidence="2">Uncharacterized protein</fullName>
    </submittedName>
</protein>
<feature type="region of interest" description="Disordered" evidence="1">
    <location>
        <begin position="23"/>
        <end position="104"/>
    </location>
</feature>
<proteinExistence type="predicted"/>
<comment type="caution">
    <text evidence="2">The sequence shown here is derived from an EMBL/GenBank/DDBJ whole genome shotgun (WGS) entry which is preliminary data.</text>
</comment>
<organism evidence="2 3">
    <name type="scientific">Scylla paramamosain</name>
    <name type="common">Mud crab</name>
    <dbReference type="NCBI Taxonomy" id="85552"/>
    <lineage>
        <taxon>Eukaryota</taxon>
        <taxon>Metazoa</taxon>
        <taxon>Ecdysozoa</taxon>
        <taxon>Arthropoda</taxon>
        <taxon>Crustacea</taxon>
        <taxon>Multicrustacea</taxon>
        <taxon>Malacostraca</taxon>
        <taxon>Eumalacostraca</taxon>
        <taxon>Eucarida</taxon>
        <taxon>Decapoda</taxon>
        <taxon>Pleocyemata</taxon>
        <taxon>Brachyura</taxon>
        <taxon>Eubrachyura</taxon>
        <taxon>Portunoidea</taxon>
        <taxon>Portunidae</taxon>
        <taxon>Portuninae</taxon>
        <taxon>Scylla</taxon>
    </lineage>
</organism>
<dbReference type="Proteomes" id="UP001487740">
    <property type="component" value="Unassembled WGS sequence"/>
</dbReference>
<evidence type="ECO:0000313" key="2">
    <source>
        <dbReference type="EMBL" id="KAK8404422.1"/>
    </source>
</evidence>
<sequence length="199" mass="21108">MTQELNDYIPSVFHSSASLPGLPNQGGIHSASQSPLDLPDLTTTSPPHHCLPHLKHSGDQKVRKCHPMVLPHPSFTPPSPPPSDTKKTQTHPRGSNGRTKTAARVGRHVRVRVRVRESVWHAPGPSVNWGTGVSNSGKEEEGQEVTVCQSAAFIPSSAPDRNGGAALQAVTFGRRRGVVTVKASDAGLSLPNGQAASCY</sequence>
<dbReference type="EMBL" id="JARAKH010000004">
    <property type="protein sequence ID" value="KAK8404422.1"/>
    <property type="molecule type" value="Genomic_DNA"/>
</dbReference>
<accession>A0AAW0V0J2</accession>
<reference evidence="2 3" key="1">
    <citation type="submission" date="2023-03" db="EMBL/GenBank/DDBJ databases">
        <title>High-quality genome of Scylla paramamosain provides insights in environmental adaptation.</title>
        <authorList>
            <person name="Zhang L."/>
        </authorList>
    </citation>
    <scope>NUCLEOTIDE SEQUENCE [LARGE SCALE GENOMIC DNA]</scope>
    <source>
        <strain evidence="2">LZ_2023a</strain>
        <tissue evidence="2">Muscle</tissue>
    </source>
</reference>
<feature type="compositionally biased region" description="Pro residues" evidence="1">
    <location>
        <begin position="74"/>
        <end position="83"/>
    </location>
</feature>